<dbReference type="InterPro" id="IPR051200">
    <property type="entry name" value="Host-pathogen_enzymatic-act"/>
</dbReference>
<dbReference type="InterPro" id="IPR017850">
    <property type="entry name" value="Alkaline_phosphatase_core_sf"/>
</dbReference>
<evidence type="ECO:0000313" key="3">
    <source>
        <dbReference type="Proteomes" id="UP000005522"/>
    </source>
</evidence>
<proteinExistence type="predicted"/>
<accession>A0A059ZXB0</accession>
<evidence type="ECO:0000256" key="1">
    <source>
        <dbReference type="ARBA" id="ARBA00022801"/>
    </source>
</evidence>
<dbReference type="InterPro" id="IPR007312">
    <property type="entry name" value="Phosphoesterase"/>
</dbReference>
<dbReference type="Proteomes" id="UP000005522">
    <property type="component" value="Chromosome"/>
</dbReference>
<dbReference type="eggNOG" id="COG3511">
    <property type="taxonomic scope" value="Bacteria"/>
</dbReference>
<dbReference type="EMBL" id="CP005986">
    <property type="protein sequence ID" value="AIA56103.1"/>
    <property type="molecule type" value="Genomic_DNA"/>
</dbReference>
<organism evidence="2 3">
    <name type="scientific">Acidithiobacillus caldus (strain ATCC 51756 / DSM 8584 / KU)</name>
    <dbReference type="NCBI Taxonomy" id="637389"/>
    <lineage>
        <taxon>Bacteria</taxon>
        <taxon>Pseudomonadati</taxon>
        <taxon>Pseudomonadota</taxon>
        <taxon>Acidithiobacillia</taxon>
        <taxon>Acidithiobacillales</taxon>
        <taxon>Acidithiobacillaceae</taxon>
        <taxon>Acidithiobacillus</taxon>
    </lineage>
</organism>
<dbReference type="AlphaFoldDB" id="A0A059ZXB0"/>
<dbReference type="eggNOG" id="COG3391">
    <property type="taxonomic scope" value="Bacteria"/>
</dbReference>
<dbReference type="Gene3D" id="2.130.10.10">
    <property type="entry name" value="YVTN repeat-like/Quinoprotein amine dehydrogenase"/>
    <property type="match status" value="2"/>
</dbReference>
<reference evidence="2 3" key="1">
    <citation type="journal article" date="2009" name="J. Bacteriol.">
        <title>Draft genome sequence of the extremely acidophilic bacterium Acidithiobacillus caldus ATCC 51756 reveals metabolic versatility in the genus Acidithiobacillus.</title>
        <authorList>
            <person name="Valdes J."/>
            <person name="Quatrini R."/>
            <person name="Hallberg K."/>
            <person name="Dopson M."/>
            <person name="Valenzuela P.D."/>
            <person name="Holmes D.S."/>
        </authorList>
    </citation>
    <scope>NUCLEOTIDE SEQUENCE [LARGE SCALE GENOMIC DNA]</scope>
    <source>
        <strain evidence="3">ATCC 51756 / DSM 8584 / KU</strain>
    </source>
</reference>
<dbReference type="KEGG" id="acz:Acaty_c2249"/>
<dbReference type="Gene3D" id="3.40.720.10">
    <property type="entry name" value="Alkaline Phosphatase, subunit A"/>
    <property type="match status" value="1"/>
</dbReference>
<dbReference type="PANTHER" id="PTHR47197:SF3">
    <property type="entry name" value="DIHYDRO-HEME D1 DEHYDROGENASE"/>
    <property type="match status" value="1"/>
</dbReference>
<dbReference type="SUPFAM" id="SSF50974">
    <property type="entry name" value="Nitrous oxide reductase, N-terminal domain"/>
    <property type="match status" value="1"/>
</dbReference>
<keyword evidence="1" id="KW-0378">Hydrolase</keyword>
<dbReference type="InterPro" id="IPR011045">
    <property type="entry name" value="N2O_reductase_N"/>
</dbReference>
<name>A0A059ZXB0_ACICK</name>
<dbReference type="HOGENOM" id="CLU_012789_0_0_6"/>
<dbReference type="InterPro" id="IPR015943">
    <property type="entry name" value="WD40/YVTN_repeat-like_dom_sf"/>
</dbReference>
<gene>
    <name evidence="2" type="ORF">Acaty_c2249</name>
</gene>
<evidence type="ECO:0000313" key="2">
    <source>
        <dbReference type="EMBL" id="AIA56103.1"/>
    </source>
</evidence>
<sequence length="981" mass="108107">MVEDLTISESLSDWIEYVIANNALSHRLQEKRSLILDIRRKLLPRPVLIAVLVLGLHAPAGFASPVVPVYHNAGSISAPTSIPERDTRDVLHPITVNATDKDWVTHVLPTGRIVSPVGTVDGTPNFATNVVALGPDHIAVLANGATRAQTVTLYDTKTLRAVAQLAAYKENADPRAASSTLSTVGHQSLYQGIATGPDHTFFTAGGDSNDVAEFRFEDGKIHLLRRYPLQWQAFPKDQYPYYYQGERKPGKARLFYPDAVALGPNRRHLFVAGMLSNSVARIDLKTGQTQYLNVGPYPFALTLADGGKRLVVSLWGADAVAVLDPTDFKSLGTVAVGPQTGPDNLAAGVHPTALVARTDGPQVYVALANTDQVVEVDSQTLKSTAVLNDSPYPDAPPGSYPDALAIADGKLFVANAGNNDVAVYDLASGKALGLIPTGWYPTGMTVSQDALYVVAAKGLGTGPNVQHQWVGNMMDGLVQKIPLNELSEKLPGWTKAALDNDGFSEPQRRAREAEDQKVTGFLRKHIRYVVFILRENKTFDEDFGDYKPAGAWADSKLDLYGPRQVPNLYDLAHHYTLFVNFMADGEVTAQGHQWTTAASDSDFVQRTWPEYYSGRGLVGNPGWTQPLIPVGAPGKADFHPSSDNPYSDYRNLSALGKWTNPWISYPERLFLFNDLLNHHVSFEDFGEFVSRSEAGNISAAMKQHLATGFPGWDRMILDTYREKVAENWLKAHPGAKFPHFIYIWLPDDHTAGRAPCYYTPDYYVANNDYATAKFIHYLSTTPQWKHMVVFLTEDDAQSGADHIDAHRTLALAMGPWVKQGFLETNLYSQVNILKTTEAIFGLPPMSQWDQNASVFRGIWTDHPDFAPTPKPTPIQIPVAFNSGACTNVKLLRREVGMTGHSLSGKWFKEHEDTLEAKLPPLAKDVRYSPTTLLKVPGPEQMKQEWVAAKGEKSYDQVMAYLRRIAAKHHAPLAAFRAGEDE</sequence>
<dbReference type="Pfam" id="PF04185">
    <property type="entry name" value="Phosphoesterase"/>
    <property type="match status" value="1"/>
</dbReference>
<dbReference type="PANTHER" id="PTHR47197">
    <property type="entry name" value="PROTEIN NIRF"/>
    <property type="match status" value="1"/>
</dbReference>
<dbReference type="GO" id="GO:0016788">
    <property type="term" value="F:hydrolase activity, acting on ester bonds"/>
    <property type="evidence" value="ECO:0007669"/>
    <property type="project" value="InterPro"/>
</dbReference>
<protein>
    <submittedName>
        <fullName evidence="2">SMP-30/Gluconolaconase/LRE domain protein</fullName>
    </submittedName>
</protein>